<sequence>PIGNLYDLPTTLGVASDTVAVGSWTPLLAAARYGHHDAVWYLLDLAGQSADETTAPAGEWTPLQLAALGDSVATVDLLEARADAEDCWEALDWAAWAGRAAAFRVLLDKLRARRPEDWLDRVSSVVQSAAVGGDRGIVEQLLDEIAGRPLDTPRGRMLLAVAARAGHLDVVRCFLERGADPLHRDDRSWSALHKAAAEGHAAVVATLLDRIPPGHSLRTGAGDQDPP</sequence>
<dbReference type="SUPFAM" id="SSF48403">
    <property type="entry name" value="Ankyrin repeat"/>
    <property type="match status" value="1"/>
</dbReference>
<keyword evidence="1" id="KW-0677">Repeat</keyword>
<evidence type="ECO:0000256" key="3">
    <source>
        <dbReference type="PROSITE-ProRule" id="PRU00023"/>
    </source>
</evidence>
<feature type="non-terminal residue" evidence="5">
    <location>
        <position position="227"/>
    </location>
</feature>
<accession>A0A6J1TNX3</accession>
<protein>
    <submittedName>
        <fullName evidence="5">Ankyrin repeat domain-containing protein 50-like</fullName>
    </submittedName>
</protein>
<dbReference type="SMART" id="SM00248">
    <property type="entry name" value="ANK"/>
    <property type="match status" value="4"/>
</dbReference>
<name>A0A6J1TNX3_FRAOC</name>
<evidence type="ECO:0000313" key="5">
    <source>
        <dbReference type="RefSeq" id="XP_026292501.2"/>
    </source>
</evidence>
<dbReference type="AlphaFoldDB" id="A0A6J1TNX3"/>
<reference evidence="5" key="1">
    <citation type="submission" date="2025-08" db="UniProtKB">
        <authorList>
            <consortium name="RefSeq"/>
        </authorList>
    </citation>
    <scope>IDENTIFICATION</scope>
    <source>
        <tissue evidence="5">Whole organism</tissue>
    </source>
</reference>
<dbReference type="PANTHER" id="PTHR24198">
    <property type="entry name" value="ANKYRIN REPEAT AND PROTEIN KINASE DOMAIN-CONTAINING PROTEIN"/>
    <property type="match status" value="1"/>
</dbReference>
<dbReference type="OrthoDB" id="366390at2759"/>
<dbReference type="GeneID" id="113216886"/>
<feature type="repeat" description="ANK" evidence="3">
    <location>
        <begin position="154"/>
        <end position="186"/>
    </location>
</feature>
<organism evidence="4 5">
    <name type="scientific">Frankliniella occidentalis</name>
    <name type="common">Western flower thrips</name>
    <name type="synonym">Euthrips occidentalis</name>
    <dbReference type="NCBI Taxonomy" id="133901"/>
    <lineage>
        <taxon>Eukaryota</taxon>
        <taxon>Metazoa</taxon>
        <taxon>Ecdysozoa</taxon>
        <taxon>Arthropoda</taxon>
        <taxon>Hexapoda</taxon>
        <taxon>Insecta</taxon>
        <taxon>Pterygota</taxon>
        <taxon>Neoptera</taxon>
        <taxon>Paraneoptera</taxon>
        <taxon>Thysanoptera</taxon>
        <taxon>Terebrantia</taxon>
        <taxon>Thripoidea</taxon>
        <taxon>Thripidae</taxon>
        <taxon>Frankliniella</taxon>
    </lineage>
</organism>
<dbReference type="KEGG" id="foc:113216886"/>
<dbReference type="Pfam" id="PF12796">
    <property type="entry name" value="Ank_2"/>
    <property type="match status" value="2"/>
</dbReference>
<dbReference type="InterPro" id="IPR002110">
    <property type="entry name" value="Ankyrin_rpt"/>
</dbReference>
<keyword evidence="4" id="KW-1185">Reference proteome</keyword>
<evidence type="ECO:0000256" key="2">
    <source>
        <dbReference type="ARBA" id="ARBA00023043"/>
    </source>
</evidence>
<dbReference type="PANTHER" id="PTHR24198:SF165">
    <property type="entry name" value="ANKYRIN REPEAT-CONTAINING PROTEIN-RELATED"/>
    <property type="match status" value="1"/>
</dbReference>
<evidence type="ECO:0000256" key="1">
    <source>
        <dbReference type="ARBA" id="ARBA00022737"/>
    </source>
</evidence>
<proteinExistence type="predicted"/>
<dbReference type="RefSeq" id="XP_026292501.2">
    <property type="nucleotide sequence ID" value="XM_026436716.2"/>
</dbReference>
<gene>
    <name evidence="5" type="primary">LOC113216886</name>
</gene>
<keyword evidence="2 3" id="KW-0040">ANK repeat</keyword>
<dbReference type="InterPro" id="IPR036770">
    <property type="entry name" value="Ankyrin_rpt-contain_sf"/>
</dbReference>
<evidence type="ECO:0000313" key="4">
    <source>
        <dbReference type="Proteomes" id="UP000504606"/>
    </source>
</evidence>
<dbReference type="PROSITE" id="PS50297">
    <property type="entry name" value="ANK_REP_REGION"/>
    <property type="match status" value="1"/>
</dbReference>
<feature type="non-terminal residue" evidence="5">
    <location>
        <position position="1"/>
    </location>
</feature>
<dbReference type="PROSITE" id="PS50088">
    <property type="entry name" value="ANK_REPEAT"/>
    <property type="match status" value="1"/>
</dbReference>
<dbReference type="Proteomes" id="UP000504606">
    <property type="component" value="Unplaced"/>
</dbReference>
<dbReference type="Gene3D" id="1.25.40.20">
    <property type="entry name" value="Ankyrin repeat-containing domain"/>
    <property type="match status" value="2"/>
</dbReference>